<reference evidence="4 5" key="1">
    <citation type="submission" date="2016-10" db="EMBL/GenBank/DDBJ databases">
        <title>Draft genome sequences of four alkaliphilic bacteria belonging to the Anaerobacillus genus.</title>
        <authorList>
            <person name="Bassil N.M."/>
            <person name="Lloyd J.R."/>
        </authorList>
    </citation>
    <scope>NUCLEOTIDE SEQUENCE [LARGE SCALE GENOMIC DNA]</scope>
    <source>
        <strain evidence="4 5">DSM 18345</strain>
    </source>
</reference>
<sequence>MIQISGVPFQPNENWKLESIERAIIQHMLNAPILYSFYSEDEFWFEIKVRKNITKSANEMNQSQAQFTTFEYARCNPNYWQLTMEGGFLLRPDVQPADAILDIYRNSSLYAFECATAAVIIYYHATLYSIGSYLFNSLFQNLYLYSWHTDPDLGIITFYSNHFLPGDVVYINNPDFHPDTPWFRGLNAVLLNDGNFFGHGFSIRTMEQIIQILNEYRKPGSQQTAYLTNLVTRPSFNYLGSLVSQQTSRRAYKMQYPIVHHNKCSISYVHYLYYLSNGINKKDK</sequence>
<dbReference type="RefSeq" id="WP_071309649.1">
    <property type="nucleotide sequence ID" value="NZ_MLQR01000029.1"/>
</dbReference>
<evidence type="ECO:0000256" key="1">
    <source>
        <dbReference type="ARBA" id="ARBA00022679"/>
    </source>
</evidence>
<dbReference type="Pfam" id="PF20085">
    <property type="entry name" value="TGL"/>
    <property type="match status" value="1"/>
</dbReference>
<dbReference type="InterPro" id="IPR020916">
    <property type="entry name" value="Gln_gamma-glutamylTfrase_bac"/>
</dbReference>
<keyword evidence="5" id="KW-1185">Reference proteome</keyword>
<organism evidence="4 5">
    <name type="scientific">Anaerobacillus alkalilacustris</name>
    <dbReference type="NCBI Taxonomy" id="393763"/>
    <lineage>
        <taxon>Bacteria</taxon>
        <taxon>Bacillati</taxon>
        <taxon>Bacillota</taxon>
        <taxon>Bacilli</taxon>
        <taxon>Bacillales</taxon>
        <taxon>Bacillaceae</taxon>
        <taxon>Anaerobacillus</taxon>
    </lineage>
</organism>
<evidence type="ECO:0000313" key="5">
    <source>
        <dbReference type="Proteomes" id="UP000179524"/>
    </source>
</evidence>
<dbReference type="AlphaFoldDB" id="A0A1S2LKR8"/>
<name>A0A1S2LKR8_9BACI</name>
<dbReference type="GO" id="GO:0003810">
    <property type="term" value="F:protein-glutamine gamma-glutamyltransferase activity"/>
    <property type="evidence" value="ECO:0007669"/>
    <property type="project" value="InterPro"/>
</dbReference>
<protein>
    <submittedName>
        <fullName evidence="4">Protein-glutamine gamma-glutamyltransferase</fullName>
    </submittedName>
</protein>
<proteinExistence type="inferred from homology"/>
<accession>A0A1S2LKR8</accession>
<evidence type="ECO:0000256" key="3">
    <source>
        <dbReference type="ARBA" id="ARBA00023315"/>
    </source>
</evidence>
<dbReference type="Proteomes" id="UP000179524">
    <property type="component" value="Unassembled WGS sequence"/>
</dbReference>
<evidence type="ECO:0000256" key="2">
    <source>
        <dbReference type="ARBA" id="ARBA00022969"/>
    </source>
</evidence>
<evidence type="ECO:0000313" key="4">
    <source>
        <dbReference type="EMBL" id="OIJ13051.1"/>
    </source>
</evidence>
<dbReference type="NCBIfam" id="NF002869">
    <property type="entry name" value="PRK03187.1"/>
    <property type="match status" value="1"/>
</dbReference>
<dbReference type="HAMAP" id="MF_00727">
    <property type="entry name" value="Tgl"/>
    <property type="match status" value="1"/>
</dbReference>
<keyword evidence="1 4" id="KW-0808">Transferase</keyword>
<keyword evidence="2" id="KW-0749">Sporulation</keyword>
<gene>
    <name evidence="4" type="ORF">BKP37_11075</name>
</gene>
<comment type="caution">
    <text evidence="4">The sequence shown here is derived from an EMBL/GenBank/DDBJ whole genome shotgun (WGS) entry which is preliminary data.</text>
</comment>
<keyword evidence="3" id="KW-0012">Acyltransferase</keyword>
<dbReference type="GO" id="GO:0030435">
    <property type="term" value="P:sporulation resulting in formation of a cellular spore"/>
    <property type="evidence" value="ECO:0007669"/>
    <property type="project" value="UniProtKB-KW"/>
</dbReference>
<dbReference type="OrthoDB" id="1845399at2"/>
<dbReference type="EMBL" id="MLQR01000029">
    <property type="protein sequence ID" value="OIJ13051.1"/>
    <property type="molecule type" value="Genomic_DNA"/>
</dbReference>